<feature type="compositionally biased region" description="Basic and acidic residues" evidence="1">
    <location>
        <begin position="688"/>
        <end position="706"/>
    </location>
</feature>
<feature type="compositionally biased region" description="Basic and acidic residues" evidence="1">
    <location>
        <begin position="407"/>
        <end position="419"/>
    </location>
</feature>
<name>A0A8K0TP28_9PEZI</name>
<keyword evidence="3" id="KW-1185">Reference proteome</keyword>
<feature type="region of interest" description="Disordered" evidence="1">
    <location>
        <begin position="407"/>
        <end position="426"/>
    </location>
</feature>
<proteinExistence type="predicted"/>
<evidence type="ECO:0000313" key="3">
    <source>
        <dbReference type="Proteomes" id="UP000813385"/>
    </source>
</evidence>
<comment type="caution">
    <text evidence="2">The sequence shown here is derived from an EMBL/GenBank/DDBJ whole genome shotgun (WGS) entry which is preliminary data.</text>
</comment>
<dbReference type="Proteomes" id="UP000813385">
    <property type="component" value="Unassembled WGS sequence"/>
</dbReference>
<dbReference type="OrthoDB" id="4846833at2759"/>
<protein>
    <submittedName>
        <fullName evidence="2">Uncharacterized protein</fullName>
    </submittedName>
</protein>
<feature type="compositionally biased region" description="Acidic residues" evidence="1">
    <location>
        <begin position="678"/>
        <end position="687"/>
    </location>
</feature>
<organism evidence="2 3">
    <name type="scientific">Plectosphaerella cucumerina</name>
    <dbReference type="NCBI Taxonomy" id="40658"/>
    <lineage>
        <taxon>Eukaryota</taxon>
        <taxon>Fungi</taxon>
        <taxon>Dikarya</taxon>
        <taxon>Ascomycota</taxon>
        <taxon>Pezizomycotina</taxon>
        <taxon>Sordariomycetes</taxon>
        <taxon>Hypocreomycetidae</taxon>
        <taxon>Glomerellales</taxon>
        <taxon>Plectosphaerellaceae</taxon>
        <taxon>Plectosphaerella</taxon>
    </lineage>
</organism>
<gene>
    <name evidence="2" type="ORF">B0T11DRAFT_296377</name>
</gene>
<feature type="compositionally biased region" description="Polar residues" evidence="1">
    <location>
        <begin position="750"/>
        <end position="764"/>
    </location>
</feature>
<dbReference type="AlphaFoldDB" id="A0A8K0TP28"/>
<accession>A0A8K0TP28</accession>
<feature type="region of interest" description="Disordered" evidence="1">
    <location>
        <begin position="743"/>
        <end position="765"/>
    </location>
</feature>
<reference evidence="2" key="1">
    <citation type="journal article" date="2021" name="Nat. Commun.">
        <title>Genetic determinants of endophytism in the Arabidopsis root mycobiome.</title>
        <authorList>
            <person name="Mesny F."/>
            <person name="Miyauchi S."/>
            <person name="Thiergart T."/>
            <person name="Pickel B."/>
            <person name="Atanasova L."/>
            <person name="Karlsson M."/>
            <person name="Huettel B."/>
            <person name="Barry K.W."/>
            <person name="Haridas S."/>
            <person name="Chen C."/>
            <person name="Bauer D."/>
            <person name="Andreopoulos W."/>
            <person name="Pangilinan J."/>
            <person name="LaButti K."/>
            <person name="Riley R."/>
            <person name="Lipzen A."/>
            <person name="Clum A."/>
            <person name="Drula E."/>
            <person name="Henrissat B."/>
            <person name="Kohler A."/>
            <person name="Grigoriev I.V."/>
            <person name="Martin F.M."/>
            <person name="Hacquard S."/>
        </authorList>
    </citation>
    <scope>NUCLEOTIDE SEQUENCE</scope>
    <source>
        <strain evidence="2">MPI-CAGE-AT-0016</strain>
    </source>
</reference>
<feature type="region of interest" description="Disordered" evidence="1">
    <location>
        <begin position="678"/>
        <end position="713"/>
    </location>
</feature>
<evidence type="ECO:0000313" key="2">
    <source>
        <dbReference type="EMBL" id="KAH7368770.1"/>
    </source>
</evidence>
<dbReference type="EMBL" id="JAGPXD010000002">
    <property type="protein sequence ID" value="KAH7368770.1"/>
    <property type="molecule type" value="Genomic_DNA"/>
</dbReference>
<sequence>MATASTIRPETRLLYSPGEILDLRSHLAPQPFGNSYYEAPFNRDHLYQTPEVISRSIVRNFIFEKEMRERDSMSRATPSAEAYLDAKGIDHKAAIQVIKHVAAGPKEGAQVLICNVPRPPGEYWRSMGWHEDDFPGTVVAKDFDPLYFPSITTASRNDIRLDVVSLADKQYAHEAAAYIEIHGSRGENPVVDDSTPKFYGTFTSTIKDPNSAKTRQVRIVLLEYVEGTSLAAMCTVRHRPGDSAYLVPTEKAGNLKERLEVFARMLHCSVALEKIGVSRRSFDPRDILVANDKIGGGKRVVITNFSHTQIVRYMKHASALCTYLPRPLHPRWRYGIDAFEKFWRLPFFLDDESTDSDSELECHSDDEAEGAGPSFTKWANRYFILEDFVLAEEADVFAEQYEEERHQKVEKMAQGHEGSEPSSPNTTHDYLGTRTAQLLHPTIPLRVWRARKPFGEEWYKPPFDIASMDLNAMKPSELTPQDFVFTKQPRDRDPRSPIPPFAQLYFDAGSHGHEISLRILENKPTGRATGSQLVLCEVQTSPSEYWRAMGWEDSSFPSQVIAKIFDPLLCSTTLSHHGKRWDPVSWADKQHAHEAAAYIEIHGHRKEHPIVDDVTPNFYGSFSMTLESPPSDNHPRRFRHVRAVLLEHIHAFRFGIRSFNQFGGWFPEEWLDFEETYSEIDSDSETDSDTHSDSKTHSDSRSHPDDQGPGPSFEAWALKTFSEKDFVMEDEADEIAEQYNKMMQERESTETSGLQPAENSSTASPPIGFMIHRLNLSGIKGQLSHSNRQTGTAGRLGLGFTLGLPS</sequence>
<evidence type="ECO:0000256" key="1">
    <source>
        <dbReference type="SAM" id="MobiDB-lite"/>
    </source>
</evidence>